<dbReference type="SUPFAM" id="SSF48208">
    <property type="entry name" value="Six-hairpin glycosidases"/>
    <property type="match status" value="2"/>
</dbReference>
<evidence type="ECO:0000256" key="8">
    <source>
        <dbReference type="SAM" id="MobiDB-lite"/>
    </source>
</evidence>
<evidence type="ECO:0000256" key="3">
    <source>
        <dbReference type="ARBA" id="ARBA00012757"/>
    </source>
</evidence>
<keyword evidence="10" id="KW-1185">Reference proteome</keyword>
<feature type="signal peptide" evidence="9">
    <location>
        <begin position="1"/>
        <end position="21"/>
    </location>
</feature>
<organism evidence="10 11">
    <name type="scientific">Trichoplusia ni</name>
    <name type="common">Cabbage looper</name>
    <dbReference type="NCBI Taxonomy" id="7111"/>
    <lineage>
        <taxon>Eukaryota</taxon>
        <taxon>Metazoa</taxon>
        <taxon>Ecdysozoa</taxon>
        <taxon>Arthropoda</taxon>
        <taxon>Hexapoda</taxon>
        <taxon>Insecta</taxon>
        <taxon>Pterygota</taxon>
        <taxon>Neoptera</taxon>
        <taxon>Endopterygota</taxon>
        <taxon>Lepidoptera</taxon>
        <taxon>Glossata</taxon>
        <taxon>Ditrysia</taxon>
        <taxon>Noctuoidea</taxon>
        <taxon>Noctuidae</taxon>
        <taxon>Plusiinae</taxon>
        <taxon>Trichoplusia</taxon>
    </lineage>
</organism>
<dbReference type="EC" id="3.2.1.28" evidence="3 7"/>
<dbReference type="PROSITE" id="PS00927">
    <property type="entry name" value="TREHALASE_1"/>
    <property type="match status" value="2"/>
</dbReference>
<dbReference type="GO" id="GO:0005993">
    <property type="term" value="P:trehalose catabolic process"/>
    <property type="evidence" value="ECO:0007669"/>
    <property type="project" value="TreeGrafter"/>
</dbReference>
<gene>
    <name evidence="11" type="primary">LOC113508734</name>
</gene>
<sequence>MYLSRYILLYQVLGLVGYAHAADLPPNCKRKVYCDSNLLHHVQMARIFSDSKTFVDLVMKHDEAKTLGDFDNLLKETDQNPTRKQLKTFVDQYFSEKGELEEWEPTDISDNPEFLNLIRDKDLRDFGKGINDIWPLLARKVKPEVRKKPDQFSLVPVTHGFIIPGGRFKEIYYWDTYWIIEGLLISGMQDTAKGMIENLIELLVKFGHIPNGSRWYYQERSQPPMLTDMVALYYKYTQDLEFLRNNIASLENETSYWLDTQTVAFEKDGKHCTLLRYYVPSAGPRPESYFEDYNISLPMSEKNRSEFYIDMKSAAESGWDFSSRWFVAADGSNNGVLSDIHTRYIIPVDLNSIFAGALKNIAHFHSLLNNDRKAYHYEVKFKEWMDTIQKVLWNDEDGIWYDYNFKHNAHRKYFYTSNVAPLWQGVVAIDLVKIQGPKVVDYLKKSGSLGFPGGVPTSLIESGEQWDYPNVWPPEVSIVVNALENIGTKEASKLAFEVAQKFVRSCHSGFLQYKQMFEKYDTEKPGQFGGGGEYNVQFGFGWSNGVVLEFLKKYGSKLTAHDPSELDSPDESESDYTRVTKPEDNINTPLSGKCCSPKQSDDANPKEAINTNVDVLSSPDVSNFKSDQIETVSDDVYQIPEERSSAEECVTEYQKDYGDMEEGRKRRHNADPKSWKRNKARLKRMRGEEYLGYSKPKDRKFQQDTLRQARRLGPTCVSNFCKKSKTMVKISLSRYIPLYPVLGLLGCAQAINIVPVCNSSIYCTGELLRTVQLARIFPDSKTFVDLRLARTENETVSNFTNLMRQTNNKPSRDQLRKFVDDNFIDGDELVAWNPPDFDPNPPILEQITDPKLKEFAKDIIDIWPGLGRKVSPDVDRHSEQYSFIYVPNGFIVPGGRFKEMYYWDTYWIVRGLLISNMMQTAKGVIENFLHLVDKLGYVPNGSRIYYLGRSQPPLLTAMVKDYFTATRDVTWLKANIDIVERELQYWLAKKRITVTINSKQYMLLRYKADKDDKGPRPESYYEDCATSSVLPEDKRDDFYMEMKSAAESGWDFSSRWFVTPDNLTSANLSDVHVTRIIPVDLNSMFAGALQIMGDLRYQLKDRRSAQKWWSLAKYWRIAIDHVLWNQKDGVWYDYDMVAKSPRKHFYPSCVTPLWAGAVERTSAPVYAAHLVKYLLSSNALNFPGGIPTSLWHTGEQWDFPNAWPPLQSIMIGGLERSGNEEAQKLAREQVAVWIRANYIGYTKWKKMFEKYSALQPGEHGSGGEYIVQSGFGWTNGIVLELLQRYGKVLTLDEKGEDGLPSVRMT</sequence>
<feature type="compositionally biased region" description="Acidic residues" evidence="8">
    <location>
        <begin position="565"/>
        <end position="574"/>
    </location>
</feature>
<dbReference type="Proteomes" id="UP000322000">
    <property type="component" value="Chromosome 3"/>
</dbReference>
<evidence type="ECO:0000256" key="7">
    <source>
        <dbReference type="RuleBase" id="RU361180"/>
    </source>
</evidence>
<evidence type="ECO:0000256" key="9">
    <source>
        <dbReference type="SAM" id="SignalP"/>
    </source>
</evidence>
<dbReference type="InterPro" id="IPR001661">
    <property type="entry name" value="Glyco_hydro_37"/>
</dbReference>
<dbReference type="PRINTS" id="PR00744">
    <property type="entry name" value="GLHYDRLASE37"/>
</dbReference>
<dbReference type="Gene3D" id="1.50.10.10">
    <property type="match status" value="2"/>
</dbReference>
<dbReference type="InterPro" id="IPR008928">
    <property type="entry name" value="6-hairpin_glycosidase_sf"/>
</dbReference>
<dbReference type="PANTHER" id="PTHR23403:SF1">
    <property type="entry name" value="TREHALASE"/>
    <property type="match status" value="1"/>
</dbReference>
<evidence type="ECO:0000256" key="1">
    <source>
        <dbReference type="ARBA" id="ARBA00001576"/>
    </source>
</evidence>
<feature type="chain" id="PRO_5028834348" description="Trehalase" evidence="9">
    <location>
        <begin position="22"/>
        <end position="1305"/>
    </location>
</feature>
<evidence type="ECO:0000256" key="5">
    <source>
        <dbReference type="ARBA" id="ARBA00022801"/>
    </source>
</evidence>
<keyword evidence="6 7" id="KW-0326">Glycosidase</keyword>
<keyword evidence="9" id="KW-0732">Signal</keyword>
<evidence type="ECO:0000313" key="11">
    <source>
        <dbReference type="RefSeq" id="XP_026747618.1"/>
    </source>
</evidence>
<dbReference type="GO" id="GO:0004555">
    <property type="term" value="F:alpha,alpha-trehalase activity"/>
    <property type="evidence" value="ECO:0007669"/>
    <property type="project" value="UniProtKB-EC"/>
</dbReference>
<reference evidence="11" key="1">
    <citation type="submission" date="2025-08" db="UniProtKB">
        <authorList>
            <consortium name="RefSeq"/>
        </authorList>
    </citation>
    <scope>IDENTIFICATION</scope>
</reference>
<feature type="region of interest" description="Disordered" evidence="8">
    <location>
        <begin position="559"/>
        <end position="606"/>
    </location>
</feature>
<dbReference type="PANTHER" id="PTHR23403">
    <property type="entry name" value="TREHALASE"/>
    <property type="match status" value="1"/>
</dbReference>
<dbReference type="InterPro" id="IPR018232">
    <property type="entry name" value="Glyco_hydro_37_CS"/>
</dbReference>
<dbReference type="GeneID" id="113508734"/>
<dbReference type="Pfam" id="PF01204">
    <property type="entry name" value="Trehalase"/>
    <property type="match status" value="2"/>
</dbReference>
<dbReference type="KEGG" id="tnl:113508734"/>
<dbReference type="OrthoDB" id="3542292at2759"/>
<name>A0A7E5X333_TRINI</name>
<evidence type="ECO:0000256" key="2">
    <source>
        <dbReference type="ARBA" id="ARBA00005615"/>
    </source>
</evidence>
<comment type="catalytic activity">
    <reaction evidence="1 7">
        <text>alpha,alpha-trehalose + H2O = alpha-D-glucose + beta-D-glucose</text>
        <dbReference type="Rhea" id="RHEA:32675"/>
        <dbReference type="ChEBI" id="CHEBI:15377"/>
        <dbReference type="ChEBI" id="CHEBI:15903"/>
        <dbReference type="ChEBI" id="CHEBI:16551"/>
        <dbReference type="ChEBI" id="CHEBI:17925"/>
        <dbReference type="EC" id="3.2.1.28"/>
    </reaction>
</comment>
<dbReference type="RefSeq" id="XP_026747618.1">
    <property type="nucleotide sequence ID" value="XM_026891817.1"/>
</dbReference>
<evidence type="ECO:0000313" key="10">
    <source>
        <dbReference type="Proteomes" id="UP000322000"/>
    </source>
</evidence>
<dbReference type="PROSITE" id="PS00928">
    <property type="entry name" value="TREHALASE_2"/>
    <property type="match status" value="2"/>
</dbReference>
<keyword evidence="5 7" id="KW-0378">Hydrolase</keyword>
<dbReference type="InterPro" id="IPR012341">
    <property type="entry name" value="6hp_glycosidase-like_sf"/>
</dbReference>
<comment type="similarity">
    <text evidence="2 7">Belongs to the glycosyl hydrolase 37 family.</text>
</comment>
<feature type="compositionally biased region" description="Basic and acidic residues" evidence="8">
    <location>
        <begin position="575"/>
        <end position="584"/>
    </location>
</feature>
<evidence type="ECO:0000256" key="6">
    <source>
        <dbReference type="ARBA" id="ARBA00023295"/>
    </source>
</evidence>
<evidence type="ECO:0000256" key="4">
    <source>
        <dbReference type="ARBA" id="ARBA00019905"/>
    </source>
</evidence>
<protein>
    <recommendedName>
        <fullName evidence="4 7">Trehalase</fullName>
        <ecNumber evidence="3 7">3.2.1.28</ecNumber>
    </recommendedName>
    <alternativeName>
        <fullName evidence="7">Alpha-trehalose glucohydrolase</fullName>
    </alternativeName>
</protein>
<proteinExistence type="inferred from homology"/>
<dbReference type="InParanoid" id="A0A7E5X333"/>
<accession>A0A7E5X333</accession>